<keyword evidence="7" id="KW-1133">Transmembrane helix</keyword>
<dbReference type="GO" id="GO:0009003">
    <property type="term" value="F:signal peptidase activity"/>
    <property type="evidence" value="ECO:0007669"/>
    <property type="project" value="UniProtKB-EC"/>
</dbReference>
<dbReference type="NCBIfam" id="TIGR02227">
    <property type="entry name" value="sigpep_I_bact"/>
    <property type="match status" value="1"/>
</dbReference>
<feature type="transmembrane region" description="Helical" evidence="7">
    <location>
        <begin position="35"/>
        <end position="56"/>
    </location>
</feature>
<dbReference type="InterPro" id="IPR019757">
    <property type="entry name" value="Pept_S26A_signal_pept_1_Lys-AS"/>
</dbReference>
<dbReference type="InterPro" id="IPR036286">
    <property type="entry name" value="LexA/Signal_pep-like_sf"/>
</dbReference>
<feature type="active site" evidence="6">
    <location>
        <position position="119"/>
    </location>
</feature>
<dbReference type="GO" id="GO:0004252">
    <property type="term" value="F:serine-type endopeptidase activity"/>
    <property type="evidence" value="ECO:0007669"/>
    <property type="project" value="InterPro"/>
</dbReference>
<feature type="transmembrane region" description="Helical" evidence="7">
    <location>
        <begin position="6"/>
        <end position="23"/>
    </location>
</feature>
<organism evidence="9 10">
    <name type="scientific">SAR86 cluster bacterium</name>
    <dbReference type="NCBI Taxonomy" id="2030880"/>
    <lineage>
        <taxon>Bacteria</taxon>
        <taxon>Pseudomonadati</taxon>
        <taxon>Pseudomonadota</taxon>
        <taxon>Gammaproteobacteria</taxon>
        <taxon>SAR86 cluster</taxon>
    </lineage>
</organism>
<reference evidence="9" key="1">
    <citation type="submission" date="2020-10" db="EMBL/GenBank/DDBJ databases">
        <title>Microbiome of the Black Sea water column analyzed by genome centric metagenomics.</title>
        <authorList>
            <person name="Cabello-Yeves P.J."/>
            <person name="Callieri C."/>
            <person name="Picazo A."/>
            <person name="Mehrshad M."/>
            <person name="Haro-Moreno J.M."/>
            <person name="Roda-Garcia J."/>
            <person name="Dzembekova N."/>
            <person name="Slabakova V."/>
            <person name="Slabakova N."/>
            <person name="Moncheva S."/>
            <person name="Rodriguez-Valera F."/>
        </authorList>
    </citation>
    <scope>NUCLEOTIDE SEQUENCE</scope>
    <source>
        <strain evidence="9">BS307-5m-G50</strain>
    </source>
</reference>
<dbReference type="GO" id="GO:0006465">
    <property type="term" value="P:signal peptide processing"/>
    <property type="evidence" value="ECO:0007669"/>
    <property type="project" value="InterPro"/>
</dbReference>
<protein>
    <recommendedName>
        <fullName evidence="4 7">Signal peptidase I</fullName>
        <ecNumber evidence="3 7">3.4.21.89</ecNumber>
    </recommendedName>
</protein>
<dbReference type="EMBL" id="JADHQD010000020">
    <property type="protein sequence ID" value="MBL6818478.1"/>
    <property type="molecule type" value="Genomic_DNA"/>
</dbReference>
<dbReference type="PANTHER" id="PTHR43390">
    <property type="entry name" value="SIGNAL PEPTIDASE I"/>
    <property type="match status" value="1"/>
</dbReference>
<evidence type="ECO:0000256" key="2">
    <source>
        <dbReference type="ARBA" id="ARBA00009370"/>
    </source>
</evidence>
<dbReference type="PANTHER" id="PTHR43390:SF1">
    <property type="entry name" value="CHLOROPLAST PROCESSING PEPTIDASE"/>
    <property type="match status" value="1"/>
</dbReference>
<feature type="transmembrane region" description="Helical" evidence="7">
    <location>
        <begin position="95"/>
        <end position="113"/>
    </location>
</feature>
<proteinExistence type="inferred from homology"/>
<keyword evidence="5 7" id="KW-0378">Hydrolase</keyword>
<sequence length="316" mass="35992">MINDPIFIISVIGMTFVLGSWIKSVINSESNEDNFVVKNSSSLSTIFGLLMLYSIFVNAGDLGIVLLIASVVSLIVLLIGFVVKNEVIVSTSRGYFIPIFLIFILRTFIYEPYQIPSGSMMPGLKVGDFLLVDKNSYGYKVNRIGLPIRENNNPEYGDVVVFVPKHNPVPYVKRLIGKPGDVIRIINKQVYVNGEPIAKTFVKSLEETITKRYRDLSGNITQREQDVIIDLFYEKHGNKTYIVRNIRNENIQYPSEWEVPQGHFFVMGDNRDNSNDSTKDVGFVPRENFFGEASHLFMTWECWTCLPYFSRVGKIN</sequence>
<evidence type="ECO:0000259" key="8">
    <source>
        <dbReference type="Pfam" id="PF10502"/>
    </source>
</evidence>
<dbReference type="EC" id="3.4.21.89" evidence="3 7"/>
<evidence type="ECO:0000256" key="4">
    <source>
        <dbReference type="ARBA" id="ARBA00019232"/>
    </source>
</evidence>
<dbReference type="PRINTS" id="PR00727">
    <property type="entry name" value="LEADERPTASE"/>
</dbReference>
<gene>
    <name evidence="9" type="primary">lepB</name>
    <name evidence="9" type="ORF">ISQ64_03640</name>
</gene>
<feature type="active site" evidence="6">
    <location>
        <position position="173"/>
    </location>
</feature>
<dbReference type="SUPFAM" id="SSF51306">
    <property type="entry name" value="LexA/Signal peptidase"/>
    <property type="match status" value="1"/>
</dbReference>
<feature type="transmembrane region" description="Helical" evidence="7">
    <location>
        <begin position="62"/>
        <end position="83"/>
    </location>
</feature>
<accession>A0A937IC53</accession>
<keyword evidence="7" id="KW-0812">Transmembrane</keyword>
<dbReference type="Gene3D" id="2.10.109.10">
    <property type="entry name" value="Umud Fragment, subunit A"/>
    <property type="match status" value="2"/>
</dbReference>
<dbReference type="PROSITE" id="PS00760">
    <property type="entry name" value="SPASE_I_2"/>
    <property type="match status" value="1"/>
</dbReference>
<dbReference type="Pfam" id="PF10502">
    <property type="entry name" value="Peptidase_S26"/>
    <property type="match status" value="1"/>
</dbReference>
<dbReference type="PROSITE" id="PS00761">
    <property type="entry name" value="SPASE_I_3"/>
    <property type="match status" value="1"/>
</dbReference>
<dbReference type="InterPro" id="IPR019758">
    <property type="entry name" value="Pept_S26A_signal_pept_1_CS"/>
</dbReference>
<feature type="domain" description="Peptidase S26" evidence="8">
    <location>
        <begin position="95"/>
        <end position="296"/>
    </location>
</feature>
<keyword evidence="7" id="KW-0645">Protease</keyword>
<comment type="similarity">
    <text evidence="2 7">Belongs to the peptidase S26 family.</text>
</comment>
<dbReference type="GO" id="GO:0016020">
    <property type="term" value="C:membrane"/>
    <property type="evidence" value="ECO:0007669"/>
    <property type="project" value="UniProtKB-SubCell"/>
</dbReference>
<evidence type="ECO:0000313" key="9">
    <source>
        <dbReference type="EMBL" id="MBL6818478.1"/>
    </source>
</evidence>
<name>A0A937IC53_9GAMM</name>
<dbReference type="Proteomes" id="UP000711391">
    <property type="component" value="Unassembled WGS sequence"/>
</dbReference>
<keyword evidence="7" id="KW-0472">Membrane</keyword>
<dbReference type="CDD" id="cd06530">
    <property type="entry name" value="S26_SPase_I"/>
    <property type="match status" value="1"/>
</dbReference>
<evidence type="ECO:0000256" key="6">
    <source>
        <dbReference type="PIRSR" id="PIRSR600223-1"/>
    </source>
</evidence>
<comment type="catalytic activity">
    <reaction evidence="1 7">
        <text>Cleavage of hydrophobic, N-terminal signal or leader sequences from secreted and periplasmic proteins.</text>
        <dbReference type="EC" id="3.4.21.89"/>
    </reaction>
</comment>
<dbReference type="InterPro" id="IPR019533">
    <property type="entry name" value="Peptidase_S26"/>
</dbReference>
<comment type="caution">
    <text evidence="9">The sequence shown here is derived from an EMBL/GenBank/DDBJ whole genome shotgun (WGS) entry which is preliminary data.</text>
</comment>
<comment type="subcellular location">
    <subcellularLocation>
        <location evidence="7">Membrane</location>
        <topology evidence="7">Multi-pass membrane protein</topology>
    </subcellularLocation>
</comment>
<dbReference type="InterPro" id="IPR000223">
    <property type="entry name" value="Pept_S26A_signal_pept_1"/>
</dbReference>
<dbReference type="AlphaFoldDB" id="A0A937IC53"/>
<evidence type="ECO:0000256" key="7">
    <source>
        <dbReference type="RuleBase" id="RU362042"/>
    </source>
</evidence>
<evidence type="ECO:0000256" key="5">
    <source>
        <dbReference type="ARBA" id="ARBA00022801"/>
    </source>
</evidence>
<evidence type="ECO:0000256" key="3">
    <source>
        <dbReference type="ARBA" id="ARBA00013208"/>
    </source>
</evidence>
<evidence type="ECO:0000313" key="10">
    <source>
        <dbReference type="Proteomes" id="UP000711391"/>
    </source>
</evidence>
<evidence type="ECO:0000256" key="1">
    <source>
        <dbReference type="ARBA" id="ARBA00000677"/>
    </source>
</evidence>